<dbReference type="EMBL" id="GBRH01216052">
    <property type="protein sequence ID" value="JAD81843.1"/>
    <property type="molecule type" value="Transcribed_RNA"/>
</dbReference>
<reference evidence="2" key="2">
    <citation type="journal article" date="2015" name="Data Brief">
        <title>Shoot transcriptome of the giant reed, Arundo donax.</title>
        <authorList>
            <person name="Barrero R.A."/>
            <person name="Guerrero F.D."/>
            <person name="Moolhuijzen P."/>
            <person name="Goolsby J.A."/>
            <person name="Tidwell J."/>
            <person name="Bellgard S.E."/>
            <person name="Bellgard M.I."/>
        </authorList>
    </citation>
    <scope>NUCLEOTIDE SEQUENCE</scope>
    <source>
        <tissue evidence="2">Shoot tissue taken approximately 20 cm above the soil surface</tissue>
    </source>
</reference>
<keyword evidence="1" id="KW-0472">Membrane</keyword>
<sequence>MLHDLSPHRIRLMLLVWVGMSVTVIARNPFHTAVLKQEISFTN</sequence>
<proteinExistence type="predicted"/>
<evidence type="ECO:0000256" key="1">
    <source>
        <dbReference type="SAM" id="Phobius"/>
    </source>
</evidence>
<feature type="transmembrane region" description="Helical" evidence="1">
    <location>
        <begin position="12"/>
        <end position="30"/>
    </location>
</feature>
<keyword evidence="1" id="KW-1133">Transmembrane helix</keyword>
<dbReference type="AlphaFoldDB" id="A0A0A9D573"/>
<protein>
    <submittedName>
        <fullName evidence="2">Uncharacterized protein</fullName>
    </submittedName>
</protein>
<name>A0A0A9D573_ARUDO</name>
<accession>A0A0A9D573</accession>
<evidence type="ECO:0000313" key="2">
    <source>
        <dbReference type="EMBL" id="JAD81843.1"/>
    </source>
</evidence>
<keyword evidence="1" id="KW-0812">Transmembrane</keyword>
<reference evidence="2" key="1">
    <citation type="submission" date="2014-09" db="EMBL/GenBank/DDBJ databases">
        <authorList>
            <person name="Magalhaes I.L.F."/>
            <person name="Oliveira U."/>
            <person name="Santos F.R."/>
            <person name="Vidigal T.H.D.A."/>
            <person name="Brescovit A.D."/>
            <person name="Santos A.J."/>
        </authorList>
    </citation>
    <scope>NUCLEOTIDE SEQUENCE</scope>
    <source>
        <tissue evidence="2">Shoot tissue taken approximately 20 cm above the soil surface</tissue>
    </source>
</reference>
<organism evidence="2">
    <name type="scientific">Arundo donax</name>
    <name type="common">Giant reed</name>
    <name type="synonym">Donax arundinaceus</name>
    <dbReference type="NCBI Taxonomy" id="35708"/>
    <lineage>
        <taxon>Eukaryota</taxon>
        <taxon>Viridiplantae</taxon>
        <taxon>Streptophyta</taxon>
        <taxon>Embryophyta</taxon>
        <taxon>Tracheophyta</taxon>
        <taxon>Spermatophyta</taxon>
        <taxon>Magnoliopsida</taxon>
        <taxon>Liliopsida</taxon>
        <taxon>Poales</taxon>
        <taxon>Poaceae</taxon>
        <taxon>PACMAD clade</taxon>
        <taxon>Arundinoideae</taxon>
        <taxon>Arundineae</taxon>
        <taxon>Arundo</taxon>
    </lineage>
</organism>